<evidence type="ECO:0000256" key="2">
    <source>
        <dbReference type="SAM" id="MobiDB-lite"/>
    </source>
</evidence>
<feature type="domain" description="C2H2-type" evidence="3">
    <location>
        <begin position="685"/>
        <end position="712"/>
    </location>
</feature>
<feature type="region of interest" description="Disordered" evidence="2">
    <location>
        <begin position="1"/>
        <end position="29"/>
    </location>
</feature>
<reference evidence="4 5" key="1">
    <citation type="submission" date="2020-04" db="EMBL/GenBank/DDBJ databases">
        <authorList>
            <person name="Wallbank WR R."/>
            <person name="Pardo Diaz C."/>
            <person name="Kozak K."/>
            <person name="Martin S."/>
            <person name="Jiggins C."/>
            <person name="Moest M."/>
            <person name="Warren A I."/>
            <person name="Byers J.R.P. K."/>
            <person name="Montejo-Kovacevich G."/>
            <person name="Yen C E."/>
        </authorList>
    </citation>
    <scope>NUCLEOTIDE SEQUENCE [LARGE SCALE GENOMIC DNA]</scope>
</reference>
<dbReference type="SUPFAM" id="SSF57667">
    <property type="entry name" value="beta-beta-alpha zinc fingers"/>
    <property type="match status" value="2"/>
</dbReference>
<sequence>MAAKSAEQSRKTNQNITVWLSENEETDDESECFRTFIHEFVGRKSRSKETNKPTPLPHWRISESEETDDESDCCRNFTHEFVGRKSRSKETYKLTPLPRWKRSESVADLKKLQSEIRKELNLCGGVYESETEDYESETKDYLETNSWTHNFKTFTSEPLPFTGTAGPTISSNDPFTLFTSIWDKKIMSLIVEETNRYAKQTAKLQVNQEMPKNHVSFEWQDTTVEEMYIMFALLIFASYRGTEAYIFGKRSLVPPVFSEIMSLERFSALNRFLHFVDNEKLAETDKMLAKMKPVLDHCNERFASLYRPRQFLDVDDSFLLSKQGTEGSLRLQANYFGVRTYELSEVYTGYVLKILQYPGPDYKLSSKDKTQIVLDLVSEYSNKGHRVVTNKHFTSIYLARTLRSKGFDNIGDIRKSRKDLPEIIQKLEKDENDSKLYQLNGNKIRLVSRHCGDVSVVAWSEWDMTTLSTYHSSEMRANKRGIRRPALTLDVYKGKEKISDKDEDLSDYIMIRQPSERWYIRQFKSLLNISLRNMYVIHKYNTRDNPSLSQNSKVLKHKMAEENLQSDPVFIDVASGSEQYPINIGATDTPAEPSENLLKIEKVATRCKVERSTSPLAPFVEIQSRRIRCSECSTYTAENEEKMLRHVRKVHRGENPFQCYMCDYSTYNKSLFEEHVRIHQGIKPFKCSHCPYRSASKKNTKKHELIHRPDNPHKCQQCGFIARHLKSLKCHINTEHGQDMSGNIGQKKNLTLCPHCKRKFEDFELHEKNRKQCPECPVLLCNRYLIKKHMLTAHGEKNRLAKDDFVCAICKWSSNVRPKILLHLIHHPNQPVDESVVDVNILKQCGIVGQGW</sequence>
<dbReference type="InterPro" id="IPR036236">
    <property type="entry name" value="Znf_C2H2_sf"/>
</dbReference>
<proteinExistence type="predicted"/>
<dbReference type="Pfam" id="PF13843">
    <property type="entry name" value="DDE_Tnp_1_7"/>
    <property type="match status" value="1"/>
</dbReference>
<dbReference type="PANTHER" id="PTHR46599">
    <property type="entry name" value="PIGGYBAC TRANSPOSABLE ELEMENT-DERIVED PROTEIN 4"/>
    <property type="match status" value="1"/>
</dbReference>
<gene>
    <name evidence="4" type="ORF">APLA_LOCUS16128</name>
</gene>
<keyword evidence="1" id="KW-0863">Zinc-finger</keyword>
<keyword evidence="1" id="KW-0479">Metal-binding</keyword>
<feature type="domain" description="C2H2-type" evidence="3">
    <location>
        <begin position="657"/>
        <end position="684"/>
    </location>
</feature>
<dbReference type="EMBL" id="CADEBD010000620">
    <property type="protein sequence ID" value="CAB3258149.1"/>
    <property type="molecule type" value="Genomic_DNA"/>
</dbReference>
<organism evidence="4 5">
    <name type="scientific">Arctia plantaginis</name>
    <name type="common">Wood tiger moth</name>
    <name type="synonym">Phalaena plantaginis</name>
    <dbReference type="NCBI Taxonomy" id="874455"/>
    <lineage>
        <taxon>Eukaryota</taxon>
        <taxon>Metazoa</taxon>
        <taxon>Ecdysozoa</taxon>
        <taxon>Arthropoda</taxon>
        <taxon>Hexapoda</taxon>
        <taxon>Insecta</taxon>
        <taxon>Pterygota</taxon>
        <taxon>Neoptera</taxon>
        <taxon>Endopterygota</taxon>
        <taxon>Lepidoptera</taxon>
        <taxon>Glossata</taxon>
        <taxon>Ditrysia</taxon>
        <taxon>Noctuoidea</taxon>
        <taxon>Erebidae</taxon>
        <taxon>Arctiinae</taxon>
        <taxon>Arctia</taxon>
    </lineage>
</organism>
<dbReference type="SMART" id="SM00355">
    <property type="entry name" value="ZnF_C2H2"/>
    <property type="match status" value="6"/>
</dbReference>
<keyword evidence="1" id="KW-0862">Zinc</keyword>
<dbReference type="GO" id="GO:0008270">
    <property type="term" value="F:zinc ion binding"/>
    <property type="evidence" value="ECO:0007669"/>
    <property type="project" value="UniProtKB-KW"/>
</dbReference>
<evidence type="ECO:0000313" key="4">
    <source>
        <dbReference type="EMBL" id="CAB3258149.1"/>
    </source>
</evidence>
<name>A0A8S1BMI7_ARCPL</name>
<dbReference type="OrthoDB" id="8185397at2759"/>
<dbReference type="PANTHER" id="PTHR46599:SF3">
    <property type="entry name" value="PIGGYBAC TRANSPOSABLE ELEMENT-DERIVED PROTEIN 4"/>
    <property type="match status" value="1"/>
</dbReference>
<feature type="compositionally biased region" description="Polar residues" evidence="2">
    <location>
        <begin position="11"/>
        <end position="20"/>
    </location>
</feature>
<feature type="region of interest" description="Disordered" evidence="2">
    <location>
        <begin position="44"/>
        <end position="65"/>
    </location>
</feature>
<dbReference type="Gene3D" id="3.30.160.60">
    <property type="entry name" value="Classic Zinc Finger"/>
    <property type="match status" value="2"/>
</dbReference>
<dbReference type="Proteomes" id="UP000494256">
    <property type="component" value="Unassembled WGS sequence"/>
</dbReference>
<accession>A0A8S1BMI7</accession>
<protein>
    <recommendedName>
        <fullName evidence="3">C2H2-type domain-containing protein</fullName>
    </recommendedName>
</protein>
<comment type="caution">
    <text evidence="4">The sequence shown here is derived from an EMBL/GenBank/DDBJ whole genome shotgun (WGS) entry which is preliminary data.</text>
</comment>
<dbReference type="PROSITE" id="PS50157">
    <property type="entry name" value="ZINC_FINGER_C2H2_2"/>
    <property type="match status" value="2"/>
</dbReference>
<dbReference type="AlphaFoldDB" id="A0A8S1BMI7"/>
<evidence type="ECO:0000259" key="3">
    <source>
        <dbReference type="PROSITE" id="PS50157"/>
    </source>
</evidence>
<evidence type="ECO:0000313" key="5">
    <source>
        <dbReference type="Proteomes" id="UP000494256"/>
    </source>
</evidence>
<dbReference type="InterPro" id="IPR029526">
    <property type="entry name" value="PGBD"/>
</dbReference>
<dbReference type="InterPro" id="IPR013087">
    <property type="entry name" value="Znf_C2H2_type"/>
</dbReference>
<evidence type="ECO:0000256" key="1">
    <source>
        <dbReference type="PROSITE-ProRule" id="PRU00042"/>
    </source>
</evidence>